<evidence type="ECO:0000256" key="1">
    <source>
        <dbReference type="ARBA" id="ARBA00004651"/>
    </source>
</evidence>
<gene>
    <name evidence="8" type="ORF">MNB_SV-4-495</name>
</gene>
<evidence type="ECO:0000313" key="8">
    <source>
        <dbReference type="EMBL" id="SFV90941.1"/>
    </source>
</evidence>
<dbReference type="InterPro" id="IPR003838">
    <property type="entry name" value="ABC3_permease_C"/>
</dbReference>
<evidence type="ECO:0000256" key="5">
    <source>
        <dbReference type="ARBA" id="ARBA00023136"/>
    </source>
</evidence>
<sequence>MRNSPLFTNTFLHFLTLLFFKQKSKHIGAILISVIIIFLLSAVLFVSISLQHSLMSTLDKQADFTVSRVEAGRAVNTPLSWLDKIEQINGVTQVSARIYGRYYFAPREKSFLIVGVDFFDKQNNKALQKLMAKVDLKRFFSSPNMLVGEGVKAYLNAHYYKDAFSFKTPTGNFQKVHIYQTLPQETNLIANDMILMPIELAREIFGLHDNEVTDITFNVPNDAEWDNIVTKLHLLFYDVRVVEKREVKKAYENLYNYKGGLFLILYLITTVTFMLILYQRYAMVYSAERKEIGILRAVGWSIKDVLALKFYETGIVVIVSFVLGVVLAYLYVFVWGAPILNQIFLGGANLPNRVTFVPVIHFGLLGSIFLFYAVPFFAAVLIPAWKIAVTPPKEAML</sequence>
<evidence type="ECO:0000256" key="4">
    <source>
        <dbReference type="ARBA" id="ARBA00022989"/>
    </source>
</evidence>
<keyword evidence="5 6" id="KW-0472">Membrane</keyword>
<dbReference type="PANTHER" id="PTHR30489">
    <property type="entry name" value="LIPOPROTEIN-RELEASING SYSTEM TRANSMEMBRANE PROTEIN LOLE"/>
    <property type="match status" value="1"/>
</dbReference>
<feature type="transmembrane region" description="Helical" evidence="6">
    <location>
        <begin position="356"/>
        <end position="382"/>
    </location>
</feature>
<name>A0A1W1EAR1_9ZZZZ</name>
<feature type="domain" description="ABC3 transporter permease C-terminal" evidence="7">
    <location>
        <begin position="264"/>
        <end position="390"/>
    </location>
</feature>
<dbReference type="GO" id="GO:0044874">
    <property type="term" value="P:lipoprotein localization to outer membrane"/>
    <property type="evidence" value="ECO:0007669"/>
    <property type="project" value="TreeGrafter"/>
</dbReference>
<feature type="transmembrane region" description="Helical" evidence="6">
    <location>
        <begin position="27"/>
        <end position="50"/>
    </location>
</feature>
<dbReference type="PANTHER" id="PTHR30489:SF0">
    <property type="entry name" value="LIPOPROTEIN-RELEASING SYSTEM TRANSMEMBRANE PROTEIN LOLE"/>
    <property type="match status" value="1"/>
</dbReference>
<keyword evidence="3 6" id="KW-0812">Transmembrane</keyword>
<evidence type="ECO:0000256" key="3">
    <source>
        <dbReference type="ARBA" id="ARBA00022692"/>
    </source>
</evidence>
<evidence type="ECO:0000256" key="2">
    <source>
        <dbReference type="ARBA" id="ARBA00022475"/>
    </source>
</evidence>
<accession>A0A1W1EAR1</accession>
<organism evidence="8">
    <name type="scientific">hydrothermal vent metagenome</name>
    <dbReference type="NCBI Taxonomy" id="652676"/>
    <lineage>
        <taxon>unclassified sequences</taxon>
        <taxon>metagenomes</taxon>
        <taxon>ecological metagenomes</taxon>
    </lineage>
</organism>
<feature type="transmembrane region" description="Helical" evidence="6">
    <location>
        <begin position="315"/>
        <end position="335"/>
    </location>
</feature>
<evidence type="ECO:0000259" key="7">
    <source>
        <dbReference type="Pfam" id="PF02687"/>
    </source>
</evidence>
<dbReference type="Pfam" id="PF02687">
    <property type="entry name" value="FtsX"/>
    <property type="match status" value="1"/>
</dbReference>
<evidence type="ECO:0000256" key="6">
    <source>
        <dbReference type="SAM" id="Phobius"/>
    </source>
</evidence>
<comment type="subcellular location">
    <subcellularLocation>
        <location evidence="1">Cell membrane</location>
        <topology evidence="1">Multi-pass membrane protein</topology>
    </subcellularLocation>
</comment>
<protein>
    <submittedName>
        <fullName evidence="8">ABC transporter, permease protein</fullName>
    </submittedName>
</protein>
<dbReference type="AlphaFoldDB" id="A0A1W1EAR1"/>
<proteinExistence type="predicted"/>
<keyword evidence="4 6" id="KW-1133">Transmembrane helix</keyword>
<dbReference type="EMBL" id="FPIB01000026">
    <property type="protein sequence ID" value="SFV90941.1"/>
    <property type="molecule type" value="Genomic_DNA"/>
</dbReference>
<reference evidence="8" key="1">
    <citation type="submission" date="2016-10" db="EMBL/GenBank/DDBJ databases">
        <authorList>
            <person name="de Groot N.N."/>
        </authorList>
    </citation>
    <scope>NUCLEOTIDE SEQUENCE</scope>
</reference>
<dbReference type="InterPro" id="IPR051447">
    <property type="entry name" value="Lipoprotein-release_system"/>
</dbReference>
<feature type="transmembrane region" description="Helical" evidence="6">
    <location>
        <begin position="254"/>
        <end position="278"/>
    </location>
</feature>
<dbReference type="GO" id="GO:0098797">
    <property type="term" value="C:plasma membrane protein complex"/>
    <property type="evidence" value="ECO:0007669"/>
    <property type="project" value="TreeGrafter"/>
</dbReference>
<keyword evidence="2" id="KW-1003">Cell membrane</keyword>